<evidence type="ECO:0000313" key="4">
    <source>
        <dbReference type="Proteomes" id="UP000001067"/>
    </source>
</evidence>
<proteinExistence type="predicted"/>
<dbReference type="GO" id="GO:0003723">
    <property type="term" value="F:RNA binding"/>
    <property type="evidence" value="ECO:0007669"/>
    <property type="project" value="UniProtKB-KW"/>
</dbReference>
<dbReference type="EMBL" id="GL537158">
    <property type="protein sequence ID" value="EFQ87082.1"/>
    <property type="molecule type" value="Genomic_DNA"/>
</dbReference>
<dbReference type="SUPFAM" id="SSF53098">
    <property type="entry name" value="Ribonuclease H-like"/>
    <property type="match status" value="1"/>
</dbReference>
<gene>
    <name evidence="3" type="ORF">PTT_17522</name>
</gene>
<organism evidence="4">
    <name type="scientific">Pyrenophora teres f. teres (strain 0-1)</name>
    <name type="common">Barley net blotch fungus</name>
    <name type="synonym">Drechslera teres f. teres</name>
    <dbReference type="NCBI Taxonomy" id="861557"/>
    <lineage>
        <taxon>Eukaryota</taxon>
        <taxon>Fungi</taxon>
        <taxon>Dikarya</taxon>
        <taxon>Ascomycota</taxon>
        <taxon>Pezizomycotina</taxon>
        <taxon>Dothideomycetes</taxon>
        <taxon>Pleosporomycetidae</taxon>
        <taxon>Pleosporales</taxon>
        <taxon>Pleosporineae</taxon>
        <taxon>Pleosporaceae</taxon>
        <taxon>Pyrenophora</taxon>
    </lineage>
</organism>
<evidence type="ECO:0000259" key="2">
    <source>
        <dbReference type="PROSITE" id="PS50994"/>
    </source>
</evidence>
<keyword evidence="4" id="KW-1185">Reference proteome</keyword>
<dbReference type="PROSITE" id="PS50994">
    <property type="entry name" value="INTEGRASE"/>
    <property type="match status" value="1"/>
</dbReference>
<dbReference type="AlphaFoldDB" id="E3S4L7"/>
<name>E3S4L7_PYRTT</name>
<dbReference type="InterPro" id="IPR036397">
    <property type="entry name" value="RNaseH_sf"/>
</dbReference>
<dbReference type="KEGG" id="pte:PTT_17522"/>
<dbReference type="InterPro" id="IPR012337">
    <property type="entry name" value="RNaseH-like_sf"/>
</dbReference>
<accession>E3S4L7</accession>
<feature type="non-terminal residue" evidence="3">
    <location>
        <position position="1"/>
    </location>
</feature>
<dbReference type="GO" id="GO:0005634">
    <property type="term" value="C:nucleus"/>
    <property type="evidence" value="ECO:0007669"/>
    <property type="project" value="UniProtKB-ARBA"/>
</dbReference>
<dbReference type="Proteomes" id="UP000001067">
    <property type="component" value="Unassembled WGS sequence"/>
</dbReference>
<dbReference type="GO" id="GO:0015074">
    <property type="term" value="P:DNA integration"/>
    <property type="evidence" value="ECO:0007669"/>
    <property type="project" value="InterPro"/>
</dbReference>
<dbReference type="HOGENOM" id="CLU_213569_0_0_1"/>
<dbReference type="Gene3D" id="3.30.420.10">
    <property type="entry name" value="Ribonuclease H-like superfamily/Ribonuclease H"/>
    <property type="match status" value="1"/>
</dbReference>
<dbReference type="OrthoDB" id="3563554at2759"/>
<reference evidence="3 4" key="1">
    <citation type="journal article" date="2010" name="Genome Biol.">
        <title>A first genome assembly of the barley fungal pathogen Pyrenophora teres f. teres.</title>
        <authorList>
            <person name="Ellwood S.R."/>
            <person name="Liu Z."/>
            <person name="Syme R.A."/>
            <person name="Lai Z."/>
            <person name="Hane J.K."/>
            <person name="Keiper F."/>
            <person name="Moffat C.S."/>
            <person name="Oliver R.P."/>
            <person name="Friesen T.L."/>
        </authorList>
    </citation>
    <scope>NUCLEOTIDE SEQUENCE [LARGE SCALE GENOMIC DNA]</scope>
    <source>
        <strain evidence="3 4">0-1</strain>
    </source>
</reference>
<dbReference type="InterPro" id="IPR001584">
    <property type="entry name" value="Integrase_cat-core"/>
</dbReference>
<keyword evidence="1" id="KW-0694">RNA-binding</keyword>
<evidence type="ECO:0000313" key="3">
    <source>
        <dbReference type="EMBL" id="EFQ87082.1"/>
    </source>
</evidence>
<feature type="domain" description="Integrase catalytic" evidence="2">
    <location>
        <begin position="1"/>
        <end position="61"/>
    </location>
</feature>
<sequence length="61" mass="7006">CAYEVTKALISEYGIPEEFITDCDKLFTSKYWSTFLAKLGVKKKLSISFYPETDGQTERTN</sequence>
<evidence type="ECO:0000256" key="1">
    <source>
        <dbReference type="ARBA" id="ARBA00022884"/>
    </source>
</evidence>
<protein>
    <recommendedName>
        <fullName evidence="2">Integrase catalytic domain-containing protein</fullName>
    </recommendedName>
</protein>